<protein>
    <submittedName>
        <fullName evidence="2">Glycoside hydrolase family 35</fullName>
    </submittedName>
</protein>
<evidence type="ECO:0000313" key="2">
    <source>
        <dbReference type="EMBL" id="EGN56107.1"/>
    </source>
</evidence>
<dbReference type="STRING" id="688246.Premu_0632"/>
<keyword evidence="2" id="KW-0378">Hydrolase</keyword>
<name>F8N5U5_9BACT</name>
<gene>
    <name evidence="2" type="ORF">Premu_0632</name>
</gene>
<organism evidence="2 3">
    <name type="scientific">Hallella multisaccharivorax DSM 17128</name>
    <dbReference type="NCBI Taxonomy" id="688246"/>
    <lineage>
        <taxon>Bacteria</taxon>
        <taxon>Pseudomonadati</taxon>
        <taxon>Bacteroidota</taxon>
        <taxon>Bacteroidia</taxon>
        <taxon>Bacteroidales</taxon>
        <taxon>Prevotellaceae</taxon>
        <taxon>Hallella</taxon>
    </lineage>
</organism>
<feature type="chain" id="PRO_5003375415" evidence="1">
    <location>
        <begin position="27"/>
        <end position="89"/>
    </location>
</feature>
<dbReference type="eggNOG" id="COG1874">
    <property type="taxonomic scope" value="Bacteria"/>
</dbReference>
<sequence>MASHIRRRLFLFLSLLSLTLPMSVKSTTGTFTVGNKTSLLNGQPLTVKAAEIHYPCILRAYWERSIKLLPRVKQGAPGAIKDYYIYITL</sequence>
<keyword evidence="1" id="KW-0732">Signal</keyword>
<accession>F8N5U5</accession>
<dbReference type="HOGENOM" id="CLU_2452143_0_0_10"/>
<dbReference type="Proteomes" id="UP000002772">
    <property type="component" value="Unassembled WGS sequence"/>
</dbReference>
<reference evidence="3" key="1">
    <citation type="journal article" date="2011" name="Stand. Genomic Sci.">
        <title>Non-contiguous finished genome sequence of the opportunistic oral pathogen Prevotella multisaccharivorax type strain (PPPA20).</title>
        <authorList>
            <person name="Pati A."/>
            <person name="Gronow S."/>
            <person name="Lu M."/>
            <person name="Lapidus A."/>
            <person name="Nolan M."/>
            <person name="Lucas S."/>
            <person name="Hammon N."/>
            <person name="Deshpande S."/>
            <person name="Cheng J.F."/>
            <person name="Tapia R."/>
            <person name="Han C."/>
            <person name="Goodwin L."/>
            <person name="Pitluck S."/>
            <person name="Liolios K."/>
            <person name="Pagani I."/>
            <person name="Mavromatis K."/>
            <person name="Mikhailova N."/>
            <person name="Huntemann M."/>
            <person name="Chen A."/>
            <person name="Palaniappan K."/>
            <person name="Land M."/>
            <person name="Hauser L."/>
            <person name="Detter J.C."/>
            <person name="Brambilla E.M."/>
            <person name="Rohde M."/>
            <person name="Goker M."/>
            <person name="Woyke T."/>
            <person name="Bristow J."/>
            <person name="Eisen J.A."/>
            <person name="Markowitz V."/>
            <person name="Hugenholtz P."/>
            <person name="Kyrpides N.C."/>
            <person name="Klenk H.P."/>
            <person name="Ivanova N."/>
        </authorList>
    </citation>
    <scope>NUCLEOTIDE SEQUENCE [LARGE SCALE GENOMIC DNA]</scope>
    <source>
        <strain evidence="3">DSM 17128</strain>
    </source>
</reference>
<dbReference type="AlphaFoldDB" id="F8N5U5"/>
<proteinExistence type="predicted"/>
<evidence type="ECO:0000256" key="1">
    <source>
        <dbReference type="SAM" id="SignalP"/>
    </source>
</evidence>
<keyword evidence="3" id="KW-1185">Reference proteome</keyword>
<feature type="signal peptide" evidence="1">
    <location>
        <begin position="1"/>
        <end position="26"/>
    </location>
</feature>
<evidence type="ECO:0000313" key="3">
    <source>
        <dbReference type="Proteomes" id="UP000002772"/>
    </source>
</evidence>
<dbReference type="EMBL" id="GL945017">
    <property type="protein sequence ID" value="EGN56107.1"/>
    <property type="molecule type" value="Genomic_DNA"/>
</dbReference>
<dbReference type="GO" id="GO:0016787">
    <property type="term" value="F:hydrolase activity"/>
    <property type="evidence" value="ECO:0007669"/>
    <property type="project" value="UniProtKB-KW"/>
</dbReference>